<dbReference type="Pfam" id="PF12680">
    <property type="entry name" value="SnoaL_2"/>
    <property type="match status" value="1"/>
</dbReference>
<dbReference type="InterPro" id="IPR032710">
    <property type="entry name" value="NTF2-like_dom_sf"/>
</dbReference>
<organism evidence="2">
    <name type="scientific">freshwater metagenome</name>
    <dbReference type="NCBI Taxonomy" id="449393"/>
    <lineage>
        <taxon>unclassified sequences</taxon>
        <taxon>metagenomes</taxon>
        <taxon>ecological metagenomes</taxon>
    </lineage>
</organism>
<reference evidence="2" key="1">
    <citation type="submission" date="2020-05" db="EMBL/GenBank/DDBJ databases">
        <authorList>
            <person name="Chiriac C."/>
            <person name="Salcher M."/>
            <person name="Ghai R."/>
            <person name="Kavagutti S V."/>
        </authorList>
    </citation>
    <scope>NUCLEOTIDE SEQUENCE</scope>
</reference>
<sequence length="124" mass="13945">MTHEEINQLADRFVAAVAAGDVATVTSIYADDATIWHNFDQIDQTPSENVKTLIGLHRALTNVRYEDIRRTIVDDGFYQQHVLRGTARNAELELPAALRVYVSNGRITRLEEYLDTAQVAAAMR</sequence>
<dbReference type="EMBL" id="CAFBLP010000032">
    <property type="protein sequence ID" value="CAB4880180.1"/>
    <property type="molecule type" value="Genomic_DNA"/>
</dbReference>
<name>A0A6J7EFX5_9ZZZZ</name>
<dbReference type="AlphaFoldDB" id="A0A6J7EFX5"/>
<accession>A0A6J7EFX5</accession>
<evidence type="ECO:0000313" key="2">
    <source>
        <dbReference type="EMBL" id="CAB4880180.1"/>
    </source>
</evidence>
<evidence type="ECO:0000259" key="1">
    <source>
        <dbReference type="Pfam" id="PF12680"/>
    </source>
</evidence>
<dbReference type="InterPro" id="IPR037401">
    <property type="entry name" value="SnoaL-like"/>
</dbReference>
<dbReference type="SUPFAM" id="SSF54427">
    <property type="entry name" value="NTF2-like"/>
    <property type="match status" value="1"/>
</dbReference>
<dbReference type="Gene3D" id="3.10.450.50">
    <property type="match status" value="1"/>
</dbReference>
<feature type="domain" description="SnoaL-like" evidence="1">
    <location>
        <begin position="11"/>
        <end position="109"/>
    </location>
</feature>
<protein>
    <submittedName>
        <fullName evidence="2">Unannotated protein</fullName>
    </submittedName>
</protein>
<gene>
    <name evidence="2" type="ORF">UFOPK3376_01438</name>
</gene>
<proteinExistence type="predicted"/>